<dbReference type="AlphaFoldDB" id="A0A5A9N8V6"/>
<reference evidence="1 2" key="1">
    <citation type="journal article" date="2019" name="Mol. Ecol. Resour.">
        <title>Chromosome-level genome assembly of Triplophysa tibetana, a fish adapted to the harsh high-altitude environment of the Tibetan Plateau.</title>
        <authorList>
            <person name="Yang X."/>
            <person name="Liu H."/>
            <person name="Ma Z."/>
            <person name="Zou Y."/>
            <person name="Zou M."/>
            <person name="Mao Y."/>
            <person name="Li X."/>
            <person name="Wang H."/>
            <person name="Chen T."/>
            <person name="Wang W."/>
            <person name="Yang R."/>
        </authorList>
    </citation>
    <scope>NUCLEOTIDE SEQUENCE [LARGE SCALE GENOMIC DNA]</scope>
    <source>
        <strain evidence="1">TTIB1903HZAU</strain>
        <tissue evidence="1">Muscle</tissue>
    </source>
</reference>
<gene>
    <name evidence="1" type="ORF">E1301_Tti004377</name>
</gene>
<comment type="caution">
    <text evidence="1">The sequence shown here is derived from an EMBL/GenBank/DDBJ whole genome shotgun (WGS) entry which is preliminary data.</text>
</comment>
<dbReference type="EMBL" id="SOYY01000021">
    <property type="protein sequence ID" value="KAA0705615.1"/>
    <property type="molecule type" value="Genomic_DNA"/>
</dbReference>
<evidence type="ECO:0000313" key="2">
    <source>
        <dbReference type="Proteomes" id="UP000324632"/>
    </source>
</evidence>
<organism evidence="1 2">
    <name type="scientific">Triplophysa tibetana</name>
    <dbReference type="NCBI Taxonomy" id="1572043"/>
    <lineage>
        <taxon>Eukaryota</taxon>
        <taxon>Metazoa</taxon>
        <taxon>Chordata</taxon>
        <taxon>Craniata</taxon>
        <taxon>Vertebrata</taxon>
        <taxon>Euteleostomi</taxon>
        <taxon>Actinopterygii</taxon>
        <taxon>Neopterygii</taxon>
        <taxon>Teleostei</taxon>
        <taxon>Ostariophysi</taxon>
        <taxon>Cypriniformes</taxon>
        <taxon>Nemacheilidae</taxon>
        <taxon>Triplophysa</taxon>
    </lineage>
</organism>
<name>A0A5A9N8V6_9TELE</name>
<proteinExistence type="predicted"/>
<keyword evidence="2" id="KW-1185">Reference proteome</keyword>
<accession>A0A5A9N8V6</accession>
<sequence length="124" mass="13255">MNWPNHDPDDRDRCGVVDATGFPSRFEAAILPSRVEATGLPVRVEAAGLPSRFKVVGFPSRFKLSCPATDPRRLFSRVTREQGILSVFIGIPSHSASYPVRILSGPAAPGPSPGLAVGRQSCSL</sequence>
<protein>
    <submittedName>
        <fullName evidence="1">Uncharacterized protein</fullName>
    </submittedName>
</protein>
<evidence type="ECO:0000313" key="1">
    <source>
        <dbReference type="EMBL" id="KAA0705615.1"/>
    </source>
</evidence>
<dbReference type="Proteomes" id="UP000324632">
    <property type="component" value="Chromosome 21"/>
</dbReference>